<evidence type="ECO:0000259" key="1">
    <source>
        <dbReference type="PROSITE" id="PS50181"/>
    </source>
</evidence>
<name>A0ABR4A336_9LECA</name>
<dbReference type="PROSITE" id="PS50181">
    <property type="entry name" value="FBOX"/>
    <property type="match status" value="1"/>
</dbReference>
<dbReference type="EMBL" id="JBEFKJ010000025">
    <property type="protein sequence ID" value="KAL2039480.1"/>
    <property type="molecule type" value="Genomic_DNA"/>
</dbReference>
<comment type="caution">
    <text evidence="2">The sequence shown here is derived from an EMBL/GenBank/DDBJ whole genome shotgun (WGS) entry which is preliminary data.</text>
</comment>
<proteinExistence type="predicted"/>
<protein>
    <recommendedName>
        <fullName evidence="1">F-box domain-containing protein</fullName>
    </recommendedName>
</protein>
<accession>A0ABR4A336</accession>
<sequence>MEKLPQEILHKIVECQSRKSLHNIRSVNKSLSSAAAPFLFHTIPLWISLESLDALSHISEHPLLAGYVRKVVFSPLRFIERRDESALRALVRDALEYSPMSQNAHAISLGKYMASYKRYIELQRYLASESLAVKILSRAFAKLPQFEILDVDAWSSIASKRLFEDFGDHKGIAICTSDSEDTMSILFRALSSSSTRIKSFKLGHSEDFSENDLHPNHRPLNDSNKSNLGALIRTFREPDKLRCREVLSDLRNLEITDFDSPIRVSLATRDMVSRAIREIIRYSFKMESIVIGGLEFDDFADTPKPFFNDFVTPYDISHLNTLKLGLCQSKIDDFVSFFRLRAADIRHVELYEVTITDADWSTVLARLRDTKFLKLEDFILTYCIDCIDDLCARDYIVRRTDVDPIQQKLENFKAAWIKNRSQC</sequence>
<evidence type="ECO:0000313" key="2">
    <source>
        <dbReference type="EMBL" id="KAL2039480.1"/>
    </source>
</evidence>
<reference evidence="2 3" key="1">
    <citation type="submission" date="2024-09" db="EMBL/GenBank/DDBJ databases">
        <title>Rethinking Asexuality: The Enigmatic Case of Functional Sexual Genes in Lepraria (Stereocaulaceae).</title>
        <authorList>
            <person name="Doellman M."/>
            <person name="Sun Y."/>
            <person name="Barcenas-Pena A."/>
            <person name="Lumbsch H.T."/>
            <person name="Grewe F."/>
        </authorList>
    </citation>
    <scope>NUCLEOTIDE SEQUENCE [LARGE SCALE GENOMIC DNA]</scope>
    <source>
        <strain evidence="2 3">Mercado 3170</strain>
    </source>
</reference>
<keyword evidence="3" id="KW-1185">Reference proteome</keyword>
<evidence type="ECO:0000313" key="3">
    <source>
        <dbReference type="Proteomes" id="UP001590950"/>
    </source>
</evidence>
<dbReference type="Pfam" id="PF00646">
    <property type="entry name" value="F-box"/>
    <property type="match status" value="1"/>
</dbReference>
<dbReference type="Proteomes" id="UP001590950">
    <property type="component" value="Unassembled WGS sequence"/>
</dbReference>
<gene>
    <name evidence="2" type="ORF">N7G274_007752</name>
</gene>
<dbReference type="InterPro" id="IPR001810">
    <property type="entry name" value="F-box_dom"/>
</dbReference>
<feature type="domain" description="F-box" evidence="1">
    <location>
        <begin position="1"/>
        <end position="49"/>
    </location>
</feature>
<organism evidence="2 3">
    <name type="scientific">Stereocaulon virgatum</name>
    <dbReference type="NCBI Taxonomy" id="373712"/>
    <lineage>
        <taxon>Eukaryota</taxon>
        <taxon>Fungi</taxon>
        <taxon>Dikarya</taxon>
        <taxon>Ascomycota</taxon>
        <taxon>Pezizomycotina</taxon>
        <taxon>Lecanoromycetes</taxon>
        <taxon>OSLEUM clade</taxon>
        <taxon>Lecanoromycetidae</taxon>
        <taxon>Lecanorales</taxon>
        <taxon>Lecanorineae</taxon>
        <taxon>Stereocaulaceae</taxon>
        <taxon>Stereocaulon</taxon>
    </lineage>
</organism>